<protein>
    <recommendedName>
        <fullName evidence="3">DegT/DnrJ/EryC1/StrS aminotransferase</fullName>
    </recommendedName>
</protein>
<organism evidence="1 2">
    <name type="scientific">Dictyobacter kobayashii</name>
    <dbReference type="NCBI Taxonomy" id="2014872"/>
    <lineage>
        <taxon>Bacteria</taxon>
        <taxon>Bacillati</taxon>
        <taxon>Chloroflexota</taxon>
        <taxon>Ktedonobacteria</taxon>
        <taxon>Ktedonobacterales</taxon>
        <taxon>Dictyobacteraceae</taxon>
        <taxon>Dictyobacter</taxon>
    </lineage>
</organism>
<dbReference type="EMBL" id="BIFS01000001">
    <property type="protein sequence ID" value="GCE16714.1"/>
    <property type="molecule type" value="Genomic_DNA"/>
</dbReference>
<dbReference type="GO" id="GO:0000271">
    <property type="term" value="P:polysaccharide biosynthetic process"/>
    <property type="evidence" value="ECO:0007669"/>
    <property type="project" value="TreeGrafter"/>
</dbReference>
<keyword evidence="2" id="KW-1185">Reference proteome</keyword>
<dbReference type="PANTHER" id="PTHR30244">
    <property type="entry name" value="TRANSAMINASE"/>
    <property type="match status" value="1"/>
</dbReference>
<comment type="caution">
    <text evidence="1">The sequence shown here is derived from an EMBL/GenBank/DDBJ whole genome shotgun (WGS) entry which is preliminary data.</text>
</comment>
<dbReference type="Pfam" id="PF01041">
    <property type="entry name" value="DegT_DnrJ_EryC1"/>
    <property type="match status" value="1"/>
</dbReference>
<dbReference type="Proteomes" id="UP000287188">
    <property type="component" value="Unassembled WGS sequence"/>
</dbReference>
<proteinExistence type="predicted"/>
<dbReference type="GO" id="GO:0030170">
    <property type="term" value="F:pyridoxal phosphate binding"/>
    <property type="evidence" value="ECO:0007669"/>
    <property type="project" value="TreeGrafter"/>
</dbReference>
<dbReference type="GO" id="GO:0008483">
    <property type="term" value="F:transaminase activity"/>
    <property type="evidence" value="ECO:0007669"/>
    <property type="project" value="TreeGrafter"/>
</dbReference>
<dbReference type="InterPro" id="IPR015422">
    <property type="entry name" value="PyrdxlP-dep_Trfase_small"/>
</dbReference>
<gene>
    <name evidence="1" type="ORF">KDK_05140</name>
</gene>
<dbReference type="AlphaFoldDB" id="A0A402AC91"/>
<dbReference type="Gene3D" id="3.90.1150.10">
    <property type="entry name" value="Aspartate Aminotransferase, domain 1"/>
    <property type="match status" value="1"/>
</dbReference>
<dbReference type="InterPro" id="IPR000653">
    <property type="entry name" value="DegT/StrS_aminotransferase"/>
</dbReference>
<evidence type="ECO:0008006" key="3">
    <source>
        <dbReference type="Google" id="ProtNLM"/>
    </source>
</evidence>
<dbReference type="OrthoDB" id="144543at2"/>
<evidence type="ECO:0000313" key="2">
    <source>
        <dbReference type="Proteomes" id="UP000287188"/>
    </source>
</evidence>
<name>A0A402AC91_9CHLR</name>
<sequence length="158" mass="18327">MAKHACTSRANARMSELHAIVGRVQLKRIEEFISWRAQVAEKYTQLLADCPWATPVLPMYKSSWYKYAIILHEEINRDVIKASMLADEVHLGGEIYDRPLHKQPVLAQYYQGQSFPKAEDICARHICLPIYYGMREDEVEFVIKSLNQAFRKVGSLKR</sequence>
<dbReference type="SUPFAM" id="SSF53383">
    <property type="entry name" value="PLP-dependent transferases"/>
    <property type="match status" value="1"/>
</dbReference>
<reference evidence="2" key="1">
    <citation type="submission" date="2018-12" db="EMBL/GenBank/DDBJ databases">
        <title>Tengunoibacter tsumagoiensis gen. nov., sp. nov., Dictyobacter kobayashii sp. nov., D. alpinus sp. nov., and D. joshuensis sp. nov. and description of Dictyobacteraceae fam. nov. within the order Ktedonobacterales isolated from Tengu-no-mugimeshi.</title>
        <authorList>
            <person name="Wang C.M."/>
            <person name="Zheng Y."/>
            <person name="Sakai Y."/>
            <person name="Toyoda A."/>
            <person name="Minakuchi Y."/>
            <person name="Abe K."/>
            <person name="Yokota A."/>
            <person name="Yabe S."/>
        </authorList>
    </citation>
    <scope>NUCLEOTIDE SEQUENCE [LARGE SCALE GENOMIC DNA]</scope>
    <source>
        <strain evidence="2">Uno11</strain>
    </source>
</reference>
<dbReference type="InterPro" id="IPR015424">
    <property type="entry name" value="PyrdxlP-dep_Trfase"/>
</dbReference>
<dbReference type="PANTHER" id="PTHR30244:SF34">
    <property type="entry name" value="DTDP-4-AMINO-4,6-DIDEOXYGALACTOSE TRANSAMINASE"/>
    <property type="match status" value="1"/>
</dbReference>
<evidence type="ECO:0000313" key="1">
    <source>
        <dbReference type="EMBL" id="GCE16714.1"/>
    </source>
</evidence>
<accession>A0A402AC91</accession>